<dbReference type="RefSeq" id="WP_311629985.1">
    <property type="nucleotide sequence ID" value="NZ_JAVREN010000009.1"/>
</dbReference>
<proteinExistence type="predicted"/>
<evidence type="ECO:0000256" key="3">
    <source>
        <dbReference type="SAM" id="MobiDB-lite"/>
    </source>
</evidence>
<feature type="transmembrane region" description="Helical" evidence="4">
    <location>
        <begin position="108"/>
        <end position="129"/>
    </location>
</feature>
<comment type="caution">
    <text evidence="5">The sequence shown here is derived from an EMBL/GenBank/DDBJ whole genome shotgun (WGS) entry which is preliminary data.</text>
</comment>
<feature type="region of interest" description="Disordered" evidence="3">
    <location>
        <begin position="136"/>
        <end position="161"/>
    </location>
</feature>
<gene>
    <name evidence="5" type="ORF">RM780_08725</name>
</gene>
<dbReference type="Gene3D" id="1.10.10.1320">
    <property type="entry name" value="Anti-sigma factor, zinc-finger domain"/>
    <property type="match status" value="1"/>
</dbReference>
<keyword evidence="4" id="KW-0472">Membrane</keyword>
<dbReference type="InterPro" id="IPR041916">
    <property type="entry name" value="Anti_sigma_zinc_sf"/>
</dbReference>
<evidence type="ECO:0008006" key="7">
    <source>
        <dbReference type="Google" id="ProtNLM"/>
    </source>
</evidence>
<evidence type="ECO:0000256" key="4">
    <source>
        <dbReference type="SAM" id="Phobius"/>
    </source>
</evidence>
<dbReference type="Proteomes" id="UP001183388">
    <property type="component" value="Unassembled WGS sequence"/>
</dbReference>
<sequence>MNFAHEAHPDPAEIAELDEDMMPPAGAARLREHLAACPDCAAVRAELAALRRELRELPGPGPMPEDVAARIDAAILAVSRETADAPEKGQRGMAAPAGHPRRYRRATFALAAAAAVAVLGVGGALLGALNGDGGPQPSGLSAGATDEAPAEREAAAQDLSAPAEEALEAQVRQLLAGSTEASTLAAEGPGGTGEPGEGEAPPSSEQQESTAEMPPGPVVVPSCVEQAIGRPEEPLAAGPEDFEGEEAYLVVLPHAADPERVDAYVVAAACVSSSPVPSPGRILVQESYPRD</sequence>
<feature type="region of interest" description="Disordered" evidence="3">
    <location>
        <begin position="174"/>
        <end position="220"/>
    </location>
</feature>
<accession>A0ABU2L662</accession>
<keyword evidence="1" id="KW-0805">Transcription regulation</keyword>
<keyword evidence="2" id="KW-0804">Transcription</keyword>
<name>A0ABU2L662_9ACTN</name>
<dbReference type="EMBL" id="JAVREN010000009">
    <property type="protein sequence ID" value="MDT0307045.1"/>
    <property type="molecule type" value="Genomic_DNA"/>
</dbReference>
<evidence type="ECO:0000256" key="2">
    <source>
        <dbReference type="ARBA" id="ARBA00023163"/>
    </source>
</evidence>
<protein>
    <recommendedName>
        <fullName evidence="7">Zinc-finger domain-containing protein</fullName>
    </recommendedName>
</protein>
<reference evidence="6" key="1">
    <citation type="submission" date="2023-07" db="EMBL/GenBank/DDBJ databases">
        <title>30 novel species of actinomycetes from the DSMZ collection.</title>
        <authorList>
            <person name="Nouioui I."/>
        </authorList>
    </citation>
    <scope>NUCLEOTIDE SEQUENCE [LARGE SCALE GENOMIC DNA]</scope>
    <source>
        <strain evidence="6">DSM 44917</strain>
    </source>
</reference>
<keyword evidence="6" id="KW-1185">Reference proteome</keyword>
<keyword evidence="4" id="KW-1133">Transmembrane helix</keyword>
<evidence type="ECO:0000256" key="1">
    <source>
        <dbReference type="ARBA" id="ARBA00023015"/>
    </source>
</evidence>
<evidence type="ECO:0000313" key="6">
    <source>
        <dbReference type="Proteomes" id="UP001183388"/>
    </source>
</evidence>
<organism evidence="5 6">
    <name type="scientific">Streptomyces boetiae</name>
    <dbReference type="NCBI Taxonomy" id="3075541"/>
    <lineage>
        <taxon>Bacteria</taxon>
        <taxon>Bacillati</taxon>
        <taxon>Actinomycetota</taxon>
        <taxon>Actinomycetes</taxon>
        <taxon>Kitasatosporales</taxon>
        <taxon>Streptomycetaceae</taxon>
        <taxon>Streptomyces</taxon>
    </lineage>
</organism>
<evidence type="ECO:0000313" key="5">
    <source>
        <dbReference type="EMBL" id="MDT0307045.1"/>
    </source>
</evidence>
<keyword evidence="4" id="KW-0812">Transmembrane</keyword>